<evidence type="ECO:0000313" key="2">
    <source>
        <dbReference type="Proteomes" id="UP001597318"/>
    </source>
</evidence>
<proteinExistence type="predicted"/>
<dbReference type="Proteomes" id="UP001597318">
    <property type="component" value="Unassembled WGS sequence"/>
</dbReference>
<organism evidence="1 2">
    <name type="scientific">Metabacillus endolithicus</name>
    <dbReference type="NCBI Taxonomy" id="1535204"/>
    <lineage>
        <taxon>Bacteria</taxon>
        <taxon>Bacillati</taxon>
        <taxon>Bacillota</taxon>
        <taxon>Bacilli</taxon>
        <taxon>Bacillales</taxon>
        <taxon>Bacillaceae</taxon>
        <taxon>Metabacillus</taxon>
    </lineage>
</organism>
<dbReference type="InterPro" id="IPR012347">
    <property type="entry name" value="Ferritin-like"/>
</dbReference>
<protein>
    <submittedName>
        <fullName evidence="1">DUF3231 family protein</fullName>
    </submittedName>
</protein>
<dbReference type="Pfam" id="PF11553">
    <property type="entry name" value="DUF3231"/>
    <property type="match status" value="2"/>
</dbReference>
<dbReference type="EMBL" id="JBHUIK010000004">
    <property type="protein sequence ID" value="MFD2215446.1"/>
    <property type="molecule type" value="Genomic_DNA"/>
</dbReference>
<dbReference type="InterPro" id="IPR021617">
    <property type="entry name" value="DUF3231"/>
</dbReference>
<accession>A0ABW5C0R4</accession>
<sequence>MSHDSTQLTSTEIASLWTSYMNDTMVATMLSHMLQYIEEPEIKAGVEQAYNMAVKNVHFLKELFQQEQFAIPNGFTDDDLNTNAPRLYSDTFSLTYVNHMAKVGMLAYGGFLSMCVRPDVREFFTNAINETATLYNTTLETAVSKGFFVRAPYISVPEEIDYVDTKKYLSGLNPFADKRPLNAIEISHLYMNIQTNSIGAKLCLSFGQTSQNKEIQEYMLRGSEISKKHVRLFTEALAESDLMTPGSPDVCVSYSTTQTYSDKIMMFHMSLLSAAGTGNYSTAAAASQRTDLAVNYERLSAEIAQFAKSGADIMIKNSWLEQPPGVHDREKLVKKEGMS</sequence>
<dbReference type="RefSeq" id="WP_247340092.1">
    <property type="nucleotide sequence ID" value="NZ_CP095550.1"/>
</dbReference>
<name>A0ABW5C0R4_9BACI</name>
<keyword evidence="2" id="KW-1185">Reference proteome</keyword>
<dbReference type="Gene3D" id="1.20.1260.10">
    <property type="match status" value="2"/>
</dbReference>
<evidence type="ECO:0000313" key="1">
    <source>
        <dbReference type="EMBL" id="MFD2215446.1"/>
    </source>
</evidence>
<reference evidence="2" key="1">
    <citation type="journal article" date="2019" name="Int. J. Syst. Evol. Microbiol.">
        <title>The Global Catalogue of Microorganisms (GCM) 10K type strain sequencing project: providing services to taxonomists for standard genome sequencing and annotation.</title>
        <authorList>
            <consortium name="The Broad Institute Genomics Platform"/>
            <consortium name="The Broad Institute Genome Sequencing Center for Infectious Disease"/>
            <person name="Wu L."/>
            <person name="Ma J."/>
        </authorList>
    </citation>
    <scope>NUCLEOTIDE SEQUENCE [LARGE SCALE GENOMIC DNA]</scope>
    <source>
        <strain evidence="2">CGMCC 1.15474</strain>
    </source>
</reference>
<comment type="caution">
    <text evidence="1">The sequence shown here is derived from an EMBL/GenBank/DDBJ whole genome shotgun (WGS) entry which is preliminary data.</text>
</comment>
<gene>
    <name evidence="1" type="ORF">ACFSKK_17285</name>
</gene>